<sequence length="140" mass="16267">MKEEVLKYPYALISIRYDKTKEGDFRVEGVTASKDNYIRFKANRVWTEFEKDAFLFTYSADVNASEVSGLTKIAFFDANNSDYSAGTGKYIDDWGFRTDFELVKLSESYKGYDLNDPVQQISFLRNETVKNELKCVEQRI</sequence>
<protein>
    <submittedName>
        <fullName evidence="1">Uncharacterized protein</fullName>
    </submittedName>
</protein>
<reference evidence="2" key="1">
    <citation type="submission" date="2015-03" db="EMBL/GenBank/DDBJ databases">
        <title>Draft genome sequence of a novel methanotroph (Sn10-6) isolated from flooded ricefield rhizosphere in India.</title>
        <authorList>
            <person name="Pandit P.S."/>
            <person name="Pore S.D."/>
            <person name="Arora P."/>
            <person name="Kapse N.G."/>
            <person name="Dhakephalkar P.K."/>
            <person name="Rahalkar M.C."/>
        </authorList>
    </citation>
    <scope>NUCLEOTIDE SEQUENCE [LARGE SCALE GENOMIC DNA]</scope>
    <source>
        <strain evidence="2">Sn10-6</strain>
    </source>
</reference>
<evidence type="ECO:0000313" key="2">
    <source>
        <dbReference type="Proteomes" id="UP000033684"/>
    </source>
</evidence>
<dbReference type="AlphaFoldDB" id="A0A0F3IET2"/>
<dbReference type="RefSeq" id="WP_045780593.1">
    <property type="nucleotide sequence ID" value="NZ_LAJX01000283.1"/>
</dbReference>
<name>A0A0F3IET2_9GAMM</name>
<dbReference type="EMBL" id="LAJX01000283">
    <property type="protein sequence ID" value="KJV05177.1"/>
    <property type="molecule type" value="Genomic_DNA"/>
</dbReference>
<comment type="caution">
    <text evidence="1">The sequence shown here is derived from an EMBL/GenBank/DDBJ whole genome shotgun (WGS) entry which is preliminary data.</text>
</comment>
<accession>A0A0F3IET2</accession>
<keyword evidence="2" id="KW-1185">Reference proteome</keyword>
<proteinExistence type="predicted"/>
<organism evidence="1 2">
    <name type="scientific">Methylocucumis oryzae</name>
    <dbReference type="NCBI Taxonomy" id="1632867"/>
    <lineage>
        <taxon>Bacteria</taxon>
        <taxon>Pseudomonadati</taxon>
        <taxon>Pseudomonadota</taxon>
        <taxon>Gammaproteobacteria</taxon>
        <taxon>Methylococcales</taxon>
        <taxon>Methylococcaceae</taxon>
        <taxon>Methylocucumis</taxon>
    </lineage>
</organism>
<gene>
    <name evidence="1" type="ORF">VZ94_20110</name>
</gene>
<evidence type="ECO:0000313" key="1">
    <source>
        <dbReference type="EMBL" id="KJV05177.1"/>
    </source>
</evidence>
<dbReference type="Proteomes" id="UP000033684">
    <property type="component" value="Unassembled WGS sequence"/>
</dbReference>
<reference evidence="1 2" key="2">
    <citation type="journal article" date="2016" name="Microb. Ecol.">
        <title>Genome Characteristics of a Novel Type I Methanotroph (Sn10-6) Isolated from a Flooded Indian Rice Field.</title>
        <authorList>
            <person name="Rahalkar M.C."/>
            <person name="Pandit P.S."/>
            <person name="Dhakephalkar P.K."/>
            <person name="Pore S."/>
            <person name="Arora P."/>
            <person name="Kapse N."/>
        </authorList>
    </citation>
    <scope>NUCLEOTIDE SEQUENCE [LARGE SCALE GENOMIC DNA]</scope>
    <source>
        <strain evidence="1 2">Sn10-6</strain>
    </source>
</reference>